<evidence type="ECO:0000313" key="2">
    <source>
        <dbReference type="Proteomes" id="UP000886803"/>
    </source>
</evidence>
<reference evidence="1" key="2">
    <citation type="submission" date="2021-04" db="EMBL/GenBank/DDBJ databases">
        <authorList>
            <person name="Gilroy R."/>
        </authorList>
    </citation>
    <scope>NUCLEOTIDE SEQUENCE</scope>
    <source>
        <strain evidence="1">ChiBcec8-13705</strain>
    </source>
</reference>
<dbReference type="AlphaFoldDB" id="A0A9D2S3C2"/>
<gene>
    <name evidence="1" type="ORF">H9945_04560</name>
</gene>
<name>A0A9D2S3C2_9FIRM</name>
<protein>
    <submittedName>
        <fullName evidence="1">Uncharacterized protein</fullName>
    </submittedName>
</protein>
<sequence>MKSLTPSRPQRRFLAGAVAAVMVLAAGLGYRVAGRGALDATLTRVSGSDEALAGFTLYGQTRHNTANAVTTFTLQNGVFTSETDLDAQILTAEEPYSVRGGTRWAVAPAAREEVNAAAEAVRDGADTLSLQSEASRFRLMLSLDVPGRGTAQLPVEEVETPSPVAVRTKLQAEGALYDWLVADTPQLLDTSARDLLTALDRQSWTFTPDAAYFAMPVDTLTVPAGLCKVEAIPDDLWAARQNEQAIEYGGKTYAAGDAAEEIGSVSTLYTPADAASCVATFAAGESLGLVYVTTDNIVKADLVDAAGSCTASVELLTLAEGQHVENCFRYPQQRASDVAFELSYCTEAERQNAQYKNLLCLLRVEDGAPTALIRRPQEDDSDGYLRYIDLSDDGTRLLTVRTNTSELRYTRRGYTQTMIIIGPYGVAVAPAEAGEPLYTGLLDAGQDTGQIDQLAEHSGDVMLYTPAIELEPKAQVVIPDLAASEPDSTQTPKEETP</sequence>
<dbReference type="EMBL" id="DWYG01000067">
    <property type="protein sequence ID" value="HJB41751.1"/>
    <property type="molecule type" value="Genomic_DNA"/>
</dbReference>
<organism evidence="1 2">
    <name type="scientific">Candidatus Gemmiger avicola</name>
    <dbReference type="NCBI Taxonomy" id="2838605"/>
    <lineage>
        <taxon>Bacteria</taxon>
        <taxon>Bacillati</taxon>
        <taxon>Bacillota</taxon>
        <taxon>Clostridia</taxon>
        <taxon>Eubacteriales</taxon>
        <taxon>Gemmiger</taxon>
    </lineage>
</organism>
<comment type="caution">
    <text evidence="1">The sequence shown here is derived from an EMBL/GenBank/DDBJ whole genome shotgun (WGS) entry which is preliminary data.</text>
</comment>
<evidence type="ECO:0000313" key="1">
    <source>
        <dbReference type="EMBL" id="HJB41751.1"/>
    </source>
</evidence>
<dbReference type="Proteomes" id="UP000886803">
    <property type="component" value="Unassembled WGS sequence"/>
</dbReference>
<proteinExistence type="predicted"/>
<accession>A0A9D2S3C2</accession>
<reference evidence="1" key="1">
    <citation type="journal article" date="2021" name="PeerJ">
        <title>Extensive microbial diversity within the chicken gut microbiome revealed by metagenomics and culture.</title>
        <authorList>
            <person name="Gilroy R."/>
            <person name="Ravi A."/>
            <person name="Getino M."/>
            <person name="Pursley I."/>
            <person name="Horton D.L."/>
            <person name="Alikhan N.F."/>
            <person name="Baker D."/>
            <person name="Gharbi K."/>
            <person name="Hall N."/>
            <person name="Watson M."/>
            <person name="Adriaenssens E.M."/>
            <person name="Foster-Nyarko E."/>
            <person name="Jarju S."/>
            <person name="Secka A."/>
            <person name="Antonio M."/>
            <person name="Oren A."/>
            <person name="Chaudhuri R.R."/>
            <person name="La Ragione R."/>
            <person name="Hildebrand F."/>
            <person name="Pallen M.J."/>
        </authorList>
    </citation>
    <scope>NUCLEOTIDE SEQUENCE</scope>
    <source>
        <strain evidence="1">ChiBcec8-13705</strain>
    </source>
</reference>